<dbReference type="PANTHER" id="PTHR28012">
    <property type="entry name" value="NUCLEAR FUSION PROTEIN KAR5"/>
    <property type="match status" value="1"/>
</dbReference>
<keyword evidence="11" id="KW-0325">Glycoprotein</keyword>
<evidence type="ECO:0000256" key="6">
    <source>
        <dbReference type="ARBA" id="ARBA00022692"/>
    </source>
</evidence>
<keyword evidence="7" id="KW-0732">Signal</keyword>
<evidence type="ECO:0000256" key="5">
    <source>
        <dbReference type="ARBA" id="ARBA00022459"/>
    </source>
</evidence>
<keyword evidence="13" id="KW-0175">Coiled coil</keyword>
<dbReference type="GO" id="GO:0048288">
    <property type="term" value="P:nuclear membrane fusion involved in karyogamy"/>
    <property type="evidence" value="ECO:0007669"/>
    <property type="project" value="InterPro"/>
</dbReference>
<name>A0A3N2PKC8_SODAK</name>
<keyword evidence="8" id="KW-0256">Endoplasmic reticulum</keyword>
<dbReference type="GO" id="GO:0000742">
    <property type="term" value="P:karyogamy involved in conjugation with cellular fusion"/>
    <property type="evidence" value="ECO:0007669"/>
    <property type="project" value="InterPro"/>
</dbReference>
<feature type="coiled-coil region" evidence="13">
    <location>
        <begin position="375"/>
        <end position="409"/>
    </location>
</feature>
<evidence type="ECO:0000256" key="4">
    <source>
        <dbReference type="ARBA" id="ARBA00010473"/>
    </source>
</evidence>
<dbReference type="GO" id="GO:0031965">
    <property type="term" value="C:nuclear membrane"/>
    <property type="evidence" value="ECO:0007669"/>
    <property type="project" value="UniProtKB-SubCell"/>
</dbReference>
<dbReference type="GO" id="GO:0005789">
    <property type="term" value="C:endoplasmic reticulum membrane"/>
    <property type="evidence" value="ECO:0007669"/>
    <property type="project" value="UniProtKB-SubCell"/>
</dbReference>
<evidence type="ECO:0000256" key="12">
    <source>
        <dbReference type="ARBA" id="ARBA00023242"/>
    </source>
</evidence>
<evidence type="ECO:0000256" key="1">
    <source>
        <dbReference type="ARBA" id="ARBA00003389"/>
    </source>
</evidence>
<keyword evidence="5" id="KW-0415">Karyogamy</keyword>
<keyword evidence="12" id="KW-0539">Nucleus</keyword>
<dbReference type="EMBL" id="ML119062">
    <property type="protein sequence ID" value="ROT34880.1"/>
    <property type="molecule type" value="Genomic_DNA"/>
</dbReference>
<dbReference type="RefSeq" id="XP_028462686.1">
    <property type="nucleotide sequence ID" value="XM_028615195.1"/>
</dbReference>
<keyword evidence="15" id="KW-1185">Reference proteome</keyword>
<evidence type="ECO:0000256" key="10">
    <source>
        <dbReference type="ARBA" id="ARBA00023136"/>
    </source>
</evidence>
<dbReference type="GeneID" id="39583672"/>
<dbReference type="Proteomes" id="UP000272025">
    <property type="component" value="Unassembled WGS sequence"/>
</dbReference>
<comment type="function">
    <text evidence="1">Required for nuclear membrane fusion during karyogamy.</text>
</comment>
<organism evidence="14 15">
    <name type="scientific">Sodiomyces alkalinus (strain CBS 110278 / VKM F-3762 / F11)</name>
    <name type="common">Alkaliphilic filamentous fungus</name>
    <dbReference type="NCBI Taxonomy" id="1314773"/>
    <lineage>
        <taxon>Eukaryota</taxon>
        <taxon>Fungi</taxon>
        <taxon>Dikarya</taxon>
        <taxon>Ascomycota</taxon>
        <taxon>Pezizomycotina</taxon>
        <taxon>Sordariomycetes</taxon>
        <taxon>Hypocreomycetidae</taxon>
        <taxon>Glomerellales</taxon>
        <taxon>Plectosphaerellaceae</taxon>
        <taxon>Sodiomyces</taxon>
    </lineage>
</organism>
<proteinExistence type="inferred from homology"/>
<evidence type="ECO:0000256" key="2">
    <source>
        <dbReference type="ARBA" id="ARBA00004126"/>
    </source>
</evidence>
<dbReference type="PANTHER" id="PTHR28012:SF1">
    <property type="entry name" value="NUCLEAR FUSION PROTEIN KAR5"/>
    <property type="match status" value="1"/>
</dbReference>
<dbReference type="OrthoDB" id="5311848at2759"/>
<evidence type="ECO:0000256" key="9">
    <source>
        <dbReference type="ARBA" id="ARBA00022989"/>
    </source>
</evidence>
<evidence type="ECO:0000256" key="13">
    <source>
        <dbReference type="SAM" id="Coils"/>
    </source>
</evidence>
<evidence type="ECO:0008006" key="16">
    <source>
        <dbReference type="Google" id="ProtNLM"/>
    </source>
</evidence>
<evidence type="ECO:0000313" key="14">
    <source>
        <dbReference type="EMBL" id="ROT34880.1"/>
    </source>
</evidence>
<dbReference type="InterPro" id="IPR007292">
    <property type="entry name" value="Nuclear_fusion_Kar5"/>
</dbReference>
<dbReference type="AlphaFoldDB" id="A0A3N2PKC8"/>
<evidence type="ECO:0000313" key="15">
    <source>
        <dbReference type="Proteomes" id="UP000272025"/>
    </source>
</evidence>
<evidence type="ECO:0000256" key="11">
    <source>
        <dbReference type="ARBA" id="ARBA00023180"/>
    </source>
</evidence>
<comment type="subcellular location">
    <subcellularLocation>
        <location evidence="3">Endoplasmic reticulum membrane</location>
    </subcellularLocation>
    <subcellularLocation>
        <location evidence="2">Nucleus membrane</location>
    </subcellularLocation>
</comment>
<evidence type="ECO:0000256" key="7">
    <source>
        <dbReference type="ARBA" id="ARBA00022729"/>
    </source>
</evidence>
<sequence>MSLRIFLSAPSSSLPSHPQLETAIYHRHRINLRERALESMLWFKLWVSLGVLRIVLRDGSHGMAEALSWGGGRRSSASLEFAKEEIFNPTLPRKSRLPNIYAVAMGELQELESEPLCHRIAARLLVNNCQLLDGKDDATVLTDSGRQVRDFVDSYAASLAICDLERGRFVIPSACFKFREDALARVPVPDTPRLHVSSQEIDSCLSGLAQSDSAWNTWVSYRHKSLRFCEAARADNEKAQSLYLYQRLTQVLEKLTEGVEAELEKHWQLHDIKVREALAHLDDLTPRVDRLRDNGSADIARESVESARSLQQLITILLRTVLENSGAVAAAHEGALQEVSQRANTEISVVMATLTAAAATSAALYDQLELSRLRATELEDRQTHLEQLLDQAQEKTDGILQTLKEASESASAVQLSSLKSGWTGWWPFFVWLHVSVLGLTISLQSLIQVNLPDSQSLTPNDIAPMASGGLRRRKDVFHHLSSNG</sequence>
<keyword evidence="9" id="KW-1133">Transmembrane helix</keyword>
<accession>A0A3N2PKC8</accession>
<gene>
    <name evidence="14" type="ORF">SODALDRAFT_381859</name>
</gene>
<reference evidence="14 15" key="1">
    <citation type="journal article" date="2018" name="Mol. Ecol.">
        <title>The obligate alkalophilic soda-lake fungus Sodiomyces alkalinus has shifted to a protein diet.</title>
        <authorList>
            <person name="Grum-Grzhimaylo A.A."/>
            <person name="Falkoski D.L."/>
            <person name="van den Heuvel J."/>
            <person name="Valero-Jimenez C.A."/>
            <person name="Min B."/>
            <person name="Choi I.G."/>
            <person name="Lipzen A."/>
            <person name="Daum C.G."/>
            <person name="Aanen D.K."/>
            <person name="Tsang A."/>
            <person name="Henrissat B."/>
            <person name="Bilanenko E.N."/>
            <person name="de Vries R.P."/>
            <person name="van Kan J.A.L."/>
            <person name="Grigoriev I.V."/>
            <person name="Debets A.J.M."/>
        </authorList>
    </citation>
    <scope>NUCLEOTIDE SEQUENCE [LARGE SCALE GENOMIC DNA]</scope>
    <source>
        <strain evidence="14 15">F11</strain>
    </source>
</reference>
<keyword evidence="6" id="KW-0812">Transmembrane</keyword>
<evidence type="ECO:0000256" key="8">
    <source>
        <dbReference type="ARBA" id="ARBA00022824"/>
    </source>
</evidence>
<keyword evidence="10" id="KW-0472">Membrane</keyword>
<evidence type="ECO:0000256" key="3">
    <source>
        <dbReference type="ARBA" id="ARBA00004586"/>
    </source>
</evidence>
<comment type="similarity">
    <text evidence="4">Belongs to the KAR5 family.</text>
</comment>
<protein>
    <recommendedName>
        <fullName evidence="16">Nuclear membrane fusion protein Kar5</fullName>
    </recommendedName>
</protein>